<keyword evidence="1" id="KW-0547">Nucleotide-binding</keyword>
<comment type="caution">
    <text evidence="3">The sequence shown here is derived from an EMBL/GenBank/DDBJ whole genome shotgun (WGS) entry which is preliminary data.</text>
</comment>
<dbReference type="InterPro" id="IPR003806">
    <property type="entry name" value="ATP-grasp_PylC-type"/>
</dbReference>
<proteinExistence type="predicted"/>
<dbReference type="SUPFAM" id="SSF56059">
    <property type="entry name" value="Glutathione synthetase ATP-binding domain-like"/>
    <property type="match status" value="1"/>
</dbReference>
<dbReference type="PROSITE" id="PS50975">
    <property type="entry name" value="ATP_GRASP"/>
    <property type="match status" value="1"/>
</dbReference>
<feature type="domain" description="ATP-grasp" evidence="2">
    <location>
        <begin position="139"/>
        <end position="336"/>
    </location>
</feature>
<accession>A0ABR8SH16</accession>
<evidence type="ECO:0000259" key="2">
    <source>
        <dbReference type="PROSITE" id="PS50975"/>
    </source>
</evidence>
<dbReference type="EMBL" id="JACSQM010000001">
    <property type="protein sequence ID" value="MBD7962753.1"/>
    <property type="molecule type" value="Genomic_DNA"/>
</dbReference>
<organism evidence="3 4">
    <name type="scientific">Fictibacillus norfolkensis</name>
    <dbReference type="NCBI Taxonomy" id="2762233"/>
    <lineage>
        <taxon>Bacteria</taxon>
        <taxon>Bacillati</taxon>
        <taxon>Bacillota</taxon>
        <taxon>Bacilli</taxon>
        <taxon>Bacillales</taxon>
        <taxon>Fictibacillaceae</taxon>
        <taxon>Fictibacillus</taxon>
    </lineage>
</organism>
<evidence type="ECO:0000256" key="1">
    <source>
        <dbReference type="PROSITE-ProRule" id="PRU00409"/>
    </source>
</evidence>
<dbReference type="Proteomes" id="UP000603641">
    <property type="component" value="Unassembled WGS sequence"/>
</dbReference>
<keyword evidence="4" id="KW-1185">Reference proteome</keyword>
<evidence type="ECO:0000313" key="3">
    <source>
        <dbReference type="EMBL" id="MBD7962753.1"/>
    </source>
</evidence>
<keyword evidence="1" id="KW-0067">ATP-binding</keyword>
<dbReference type="RefSeq" id="WP_191752055.1">
    <property type="nucleotide sequence ID" value="NZ_JACSQM010000001.1"/>
</dbReference>
<dbReference type="Gene3D" id="3.30.470.20">
    <property type="entry name" value="ATP-grasp fold, B domain"/>
    <property type="match status" value="1"/>
</dbReference>
<name>A0ABR8SH16_9BACL</name>
<protein>
    <submittedName>
        <fullName evidence="3">ATP-grasp domain-containing protein</fullName>
    </submittedName>
</protein>
<gene>
    <name evidence="3" type="ORF">H9648_01715</name>
</gene>
<dbReference type="Pfam" id="PF02655">
    <property type="entry name" value="ATP-grasp_3"/>
    <property type="match status" value="1"/>
</dbReference>
<reference evidence="3 4" key="1">
    <citation type="submission" date="2020-08" db="EMBL/GenBank/DDBJ databases">
        <title>A Genomic Blueprint of the Chicken Gut Microbiome.</title>
        <authorList>
            <person name="Gilroy R."/>
            <person name="Ravi A."/>
            <person name="Getino M."/>
            <person name="Pursley I."/>
            <person name="Horton D.L."/>
            <person name="Alikhan N.-F."/>
            <person name="Baker D."/>
            <person name="Gharbi K."/>
            <person name="Hall N."/>
            <person name="Watson M."/>
            <person name="Adriaenssens E.M."/>
            <person name="Foster-Nyarko E."/>
            <person name="Jarju S."/>
            <person name="Secka A."/>
            <person name="Antonio M."/>
            <person name="Oren A."/>
            <person name="Chaudhuri R."/>
            <person name="La Ragione R.M."/>
            <person name="Hildebrand F."/>
            <person name="Pallen M.J."/>
        </authorList>
    </citation>
    <scope>NUCLEOTIDE SEQUENCE [LARGE SCALE GENOMIC DNA]</scope>
    <source>
        <strain evidence="3 4">Sa2CUA10</strain>
    </source>
</reference>
<sequence>MTKTITDWLLDLGEKTFYSNIDWEQKVSEGVRFPQIKSRATERIVEQMDQHQLFIASETDDVIVREVPDPQFVQYLEENNWTLPKLIIGDYKEQLSMKSDRVLVPYLVDKEDEEFLKPNTIIGPHAELALRLNNKVKMRKFLEEKDIRVTEGAICRSVEEIIETYRHYQGERLVIKLPFGSSGKGLFHIRQQKELDYFIKFLKRRGIKDFEVSVEKWHDTKMSLNAQLLLWEGTVHILAITEQKVDSSGVYRGSDLTPNLSPNLLQNYHDLLKEVGTLLLEEGYRGVLGIDSIVETDGEIIPVIEVNARLTLVTYSLPLLQRFKSEGHQKVFSCFFDYKRSTPHTFDDVIHDLNKNISPTHNRGFFVYGFHKYEVEGESYTYRLFFILYGESTLDIEEMQDRIDSCIREEL</sequence>
<dbReference type="InterPro" id="IPR011761">
    <property type="entry name" value="ATP-grasp"/>
</dbReference>
<evidence type="ECO:0000313" key="4">
    <source>
        <dbReference type="Proteomes" id="UP000603641"/>
    </source>
</evidence>